<dbReference type="EMBL" id="JAKWJU010000002">
    <property type="protein sequence ID" value="MCH6163228.1"/>
    <property type="molecule type" value="Genomic_DNA"/>
</dbReference>
<dbReference type="InterPro" id="IPR036388">
    <property type="entry name" value="WH-like_DNA-bd_sf"/>
</dbReference>
<evidence type="ECO:0000313" key="9">
    <source>
        <dbReference type="Proteomes" id="UP001166784"/>
    </source>
</evidence>
<dbReference type="Gene3D" id="1.10.10.10">
    <property type="entry name" value="Winged helix-like DNA-binding domain superfamily/Winged helix DNA-binding domain"/>
    <property type="match status" value="1"/>
</dbReference>
<dbReference type="Pfam" id="PF00486">
    <property type="entry name" value="Trans_reg_C"/>
    <property type="match status" value="1"/>
</dbReference>
<evidence type="ECO:0000256" key="5">
    <source>
        <dbReference type="PROSITE-ProRule" id="PRU01091"/>
    </source>
</evidence>
<dbReference type="PANTHER" id="PTHR48111">
    <property type="entry name" value="REGULATOR OF RPOS"/>
    <property type="match status" value="1"/>
</dbReference>
<dbReference type="Proteomes" id="UP001166784">
    <property type="component" value="Unassembled WGS sequence"/>
</dbReference>
<keyword evidence="3 5" id="KW-0238">DNA-binding</keyword>
<keyword evidence="9" id="KW-1185">Reference proteome</keyword>
<feature type="region of interest" description="Disordered" evidence="6">
    <location>
        <begin position="75"/>
        <end position="134"/>
    </location>
</feature>
<evidence type="ECO:0000256" key="6">
    <source>
        <dbReference type="SAM" id="MobiDB-lite"/>
    </source>
</evidence>
<dbReference type="CDD" id="cd00383">
    <property type="entry name" value="trans_reg_C"/>
    <property type="match status" value="1"/>
</dbReference>
<gene>
    <name evidence="8" type="ORF">MMA15_23405</name>
</gene>
<protein>
    <submittedName>
        <fullName evidence="8">Winged helix-turn-helix domain-containing protein</fullName>
    </submittedName>
</protein>
<evidence type="ECO:0000256" key="1">
    <source>
        <dbReference type="ARBA" id="ARBA00022553"/>
    </source>
</evidence>
<feature type="DNA-binding region" description="OmpR/PhoB-type" evidence="5">
    <location>
        <begin position="125"/>
        <end position="221"/>
    </location>
</feature>
<dbReference type="InterPro" id="IPR039420">
    <property type="entry name" value="WalR-like"/>
</dbReference>
<keyword evidence="2" id="KW-0805">Transcription regulation</keyword>
<evidence type="ECO:0000259" key="7">
    <source>
        <dbReference type="PROSITE" id="PS51755"/>
    </source>
</evidence>
<feature type="compositionally biased region" description="Pro residues" evidence="6">
    <location>
        <begin position="81"/>
        <end position="90"/>
    </location>
</feature>
<dbReference type="SUPFAM" id="SSF46894">
    <property type="entry name" value="C-terminal effector domain of the bipartite response regulators"/>
    <property type="match status" value="1"/>
</dbReference>
<evidence type="ECO:0000256" key="3">
    <source>
        <dbReference type="ARBA" id="ARBA00023125"/>
    </source>
</evidence>
<dbReference type="InterPro" id="IPR001867">
    <property type="entry name" value="OmpR/PhoB-type_DNA-bd"/>
</dbReference>
<keyword evidence="4" id="KW-0804">Transcription</keyword>
<name>A0ABS9T439_9ACTN</name>
<keyword evidence="1" id="KW-0597">Phosphoprotein</keyword>
<comment type="caution">
    <text evidence="8">The sequence shown here is derived from an EMBL/GenBank/DDBJ whole genome shotgun (WGS) entry which is preliminary data.</text>
</comment>
<feature type="domain" description="OmpR/PhoB-type" evidence="7">
    <location>
        <begin position="125"/>
        <end position="221"/>
    </location>
</feature>
<sequence length="225" mass="24509">MTSALSAAARHLRIVDESASEEPAAIREAAAREADDGDAPPPGEQTPVVGYVVLVPEGTDVTDLFTADGTRARFRPLLPSEQPPAPPAEHPPAQHRSAAPPHVQHAHVQHAHVERPAAGGPAVQAEPYGSEGVHVNPERHTAHVDGRQLDLTYLEFELLAHFVANPHRVHSRAHLVGALWGYSHVGDGRTVDVHIARLRRKLGRFRDTIVTVRRVGYKYEPGRAR</sequence>
<feature type="compositionally biased region" description="Low complexity" evidence="6">
    <location>
        <begin position="94"/>
        <end position="103"/>
    </location>
</feature>
<dbReference type="SMART" id="SM00862">
    <property type="entry name" value="Trans_reg_C"/>
    <property type="match status" value="1"/>
</dbReference>
<evidence type="ECO:0000313" key="8">
    <source>
        <dbReference type="EMBL" id="MCH6163228.1"/>
    </source>
</evidence>
<reference evidence="8" key="1">
    <citation type="submission" date="2022-03" db="EMBL/GenBank/DDBJ databases">
        <authorList>
            <person name="Santos J.D.N."/>
            <person name="Kallscheuer N."/>
            <person name="Jogler C."/>
            <person name="Lage O.M."/>
        </authorList>
    </citation>
    <scope>NUCLEOTIDE SEQUENCE</scope>
    <source>
        <strain evidence="8">M600PL45_2</strain>
    </source>
</reference>
<accession>A0ABS9T439</accession>
<organism evidence="8 9">
    <name type="scientific">Streptomyces marispadix</name>
    <dbReference type="NCBI Taxonomy" id="2922868"/>
    <lineage>
        <taxon>Bacteria</taxon>
        <taxon>Bacillati</taxon>
        <taxon>Actinomycetota</taxon>
        <taxon>Actinomycetes</taxon>
        <taxon>Kitasatosporales</taxon>
        <taxon>Streptomycetaceae</taxon>
        <taxon>Streptomyces</taxon>
    </lineage>
</organism>
<dbReference type="PROSITE" id="PS51755">
    <property type="entry name" value="OMPR_PHOB"/>
    <property type="match status" value="1"/>
</dbReference>
<evidence type="ECO:0000256" key="2">
    <source>
        <dbReference type="ARBA" id="ARBA00023015"/>
    </source>
</evidence>
<proteinExistence type="predicted"/>
<evidence type="ECO:0000256" key="4">
    <source>
        <dbReference type="ARBA" id="ARBA00023163"/>
    </source>
</evidence>
<feature type="region of interest" description="Disordered" evidence="6">
    <location>
        <begin position="1"/>
        <end position="47"/>
    </location>
</feature>
<dbReference type="InterPro" id="IPR016032">
    <property type="entry name" value="Sig_transdc_resp-reg_C-effctor"/>
</dbReference>
<dbReference type="PANTHER" id="PTHR48111:SF4">
    <property type="entry name" value="DNA-BINDING DUAL TRANSCRIPTIONAL REGULATOR OMPR"/>
    <property type="match status" value="1"/>
</dbReference>
<dbReference type="RefSeq" id="WP_241062058.1">
    <property type="nucleotide sequence ID" value="NZ_JAKWJU010000002.1"/>
</dbReference>
<reference evidence="8" key="2">
    <citation type="journal article" date="2023" name="Int. J. Syst. Evol. Microbiol.">
        <title>Streptomyces marispadix sp. nov., isolated from marine beach sediment of the Northern Coast of Portugal.</title>
        <authorList>
            <person name="dos Santos J.D.N."/>
            <person name="Vitorino I.R."/>
            <person name="Kallscheuer N."/>
            <person name="Srivastava A."/>
            <person name="Krautwurst S."/>
            <person name="Marz M."/>
            <person name="Jogler C."/>
            <person name="Lobo Da Cunha A."/>
            <person name="Catita J."/>
            <person name="Goncalves H."/>
            <person name="Gonzalez I."/>
            <person name="Reyes F."/>
            <person name="Lage O.M."/>
        </authorList>
    </citation>
    <scope>NUCLEOTIDE SEQUENCE</scope>
    <source>
        <strain evidence="8">M600PL45_2</strain>
    </source>
</reference>